<accession>A0A8J3ZJP8</accession>
<dbReference type="Proteomes" id="UP000612585">
    <property type="component" value="Unassembled WGS sequence"/>
</dbReference>
<organism evidence="1 2">
    <name type="scientific">Virgisporangium aurantiacum</name>
    <dbReference type="NCBI Taxonomy" id="175570"/>
    <lineage>
        <taxon>Bacteria</taxon>
        <taxon>Bacillati</taxon>
        <taxon>Actinomycetota</taxon>
        <taxon>Actinomycetes</taxon>
        <taxon>Micromonosporales</taxon>
        <taxon>Micromonosporaceae</taxon>
        <taxon>Virgisporangium</taxon>
    </lineage>
</organism>
<gene>
    <name evidence="1" type="ORF">Vau01_115690</name>
</gene>
<evidence type="ECO:0000313" key="1">
    <source>
        <dbReference type="EMBL" id="GIJ64053.1"/>
    </source>
</evidence>
<dbReference type="AlphaFoldDB" id="A0A8J3ZJP8"/>
<evidence type="ECO:0000313" key="2">
    <source>
        <dbReference type="Proteomes" id="UP000612585"/>
    </source>
</evidence>
<proteinExistence type="predicted"/>
<protein>
    <submittedName>
        <fullName evidence="1">Uncharacterized protein</fullName>
    </submittedName>
</protein>
<name>A0A8J3ZJP8_9ACTN</name>
<keyword evidence="2" id="KW-1185">Reference proteome</keyword>
<reference evidence="1" key="1">
    <citation type="submission" date="2021-01" db="EMBL/GenBank/DDBJ databases">
        <title>Whole genome shotgun sequence of Virgisporangium aurantiacum NBRC 16421.</title>
        <authorList>
            <person name="Komaki H."/>
            <person name="Tamura T."/>
        </authorList>
    </citation>
    <scope>NUCLEOTIDE SEQUENCE</scope>
    <source>
        <strain evidence="1">NBRC 16421</strain>
    </source>
</reference>
<dbReference type="EMBL" id="BOPG01000106">
    <property type="protein sequence ID" value="GIJ64053.1"/>
    <property type="molecule type" value="Genomic_DNA"/>
</dbReference>
<dbReference type="RefSeq" id="WP_204011871.1">
    <property type="nucleotide sequence ID" value="NZ_BOPG01000106.1"/>
</dbReference>
<comment type="caution">
    <text evidence="1">The sequence shown here is derived from an EMBL/GenBank/DDBJ whole genome shotgun (WGS) entry which is preliminary data.</text>
</comment>
<sequence length="346" mass="36518">MIVAVLAAAGGMLPHGTGRAAVHTGAQPAPFSAAEWLWSPVPANPRLDPHSATWASYLAGGAKVLNTYDYGAPSYYTHDAAGNRRPGRWQNITVTHTEWGGNPFAAYNPVWIPDDAAPSPQSDAAMTIVDPVRNLTFEFWEARRDAAGTWVAGWGGVLYLGGRGNRNTGGQETGQHGGVGAGVSRVAGLVTRADIQAGVINHALVFATDIAAPTTVRYPATKTDGWNNAGVATPIPEAARIQLDPAADISRLTGYQRMIAQALKTYGAYVIDNGGARVSVIAEGQDPAGPRTGLPYFSTTTPVPGNPVFTGSTFWNAGMRDTTSGYQSLATIPWHQVRVLATWNGR</sequence>